<dbReference type="AlphaFoldDB" id="A0A2K3NYF3"/>
<evidence type="ECO:0000313" key="1">
    <source>
        <dbReference type="EMBL" id="PNY08049.1"/>
    </source>
</evidence>
<sequence>MLTHQPATKERMNASAGTLGDAMTMIARADGDFDYGGTYIVVTVAG</sequence>
<reference evidence="1 2" key="2">
    <citation type="journal article" date="2017" name="Front. Plant Sci.">
        <title>Gene Classification and Mining of Molecular Markers Useful in Red Clover (Trifolium pratense) Breeding.</title>
        <authorList>
            <person name="Istvanek J."/>
            <person name="Dluhosova J."/>
            <person name="Dluhos P."/>
            <person name="Patkova L."/>
            <person name="Nedelnik J."/>
            <person name="Repkova J."/>
        </authorList>
    </citation>
    <scope>NUCLEOTIDE SEQUENCE [LARGE SCALE GENOMIC DNA]</scope>
    <source>
        <strain evidence="2">cv. Tatra</strain>
        <tissue evidence="1">Young leaves</tissue>
    </source>
</reference>
<protein>
    <submittedName>
        <fullName evidence="1">Uncharacterized protein</fullName>
    </submittedName>
</protein>
<evidence type="ECO:0000313" key="2">
    <source>
        <dbReference type="Proteomes" id="UP000236291"/>
    </source>
</evidence>
<name>A0A2K3NYF3_TRIPR</name>
<dbReference type="EMBL" id="ASHM01002262">
    <property type="protein sequence ID" value="PNY08049.1"/>
    <property type="molecule type" value="Genomic_DNA"/>
</dbReference>
<proteinExistence type="predicted"/>
<comment type="caution">
    <text evidence="1">The sequence shown here is derived from an EMBL/GenBank/DDBJ whole genome shotgun (WGS) entry which is preliminary data.</text>
</comment>
<accession>A0A2K3NYF3</accession>
<dbReference type="Proteomes" id="UP000236291">
    <property type="component" value="Unassembled WGS sequence"/>
</dbReference>
<reference evidence="1 2" key="1">
    <citation type="journal article" date="2014" name="Am. J. Bot.">
        <title>Genome assembly and annotation for red clover (Trifolium pratense; Fabaceae).</title>
        <authorList>
            <person name="Istvanek J."/>
            <person name="Jaros M."/>
            <person name="Krenek A."/>
            <person name="Repkova J."/>
        </authorList>
    </citation>
    <scope>NUCLEOTIDE SEQUENCE [LARGE SCALE GENOMIC DNA]</scope>
    <source>
        <strain evidence="2">cv. Tatra</strain>
        <tissue evidence="1">Young leaves</tissue>
    </source>
</reference>
<organism evidence="1 2">
    <name type="scientific">Trifolium pratense</name>
    <name type="common">Red clover</name>
    <dbReference type="NCBI Taxonomy" id="57577"/>
    <lineage>
        <taxon>Eukaryota</taxon>
        <taxon>Viridiplantae</taxon>
        <taxon>Streptophyta</taxon>
        <taxon>Embryophyta</taxon>
        <taxon>Tracheophyta</taxon>
        <taxon>Spermatophyta</taxon>
        <taxon>Magnoliopsida</taxon>
        <taxon>eudicotyledons</taxon>
        <taxon>Gunneridae</taxon>
        <taxon>Pentapetalae</taxon>
        <taxon>rosids</taxon>
        <taxon>fabids</taxon>
        <taxon>Fabales</taxon>
        <taxon>Fabaceae</taxon>
        <taxon>Papilionoideae</taxon>
        <taxon>50 kb inversion clade</taxon>
        <taxon>NPAAA clade</taxon>
        <taxon>Hologalegina</taxon>
        <taxon>IRL clade</taxon>
        <taxon>Trifolieae</taxon>
        <taxon>Trifolium</taxon>
    </lineage>
</organism>
<gene>
    <name evidence="1" type="ORF">L195_g004560</name>
</gene>